<name>A0ABX7Q2U8_9BACT</name>
<dbReference type="GO" id="GO:0004604">
    <property type="term" value="F:phosphoadenylyl-sulfate reductase (thioredoxin) activity"/>
    <property type="evidence" value="ECO:0007669"/>
    <property type="project" value="UniProtKB-EC"/>
</dbReference>
<dbReference type="PANTHER" id="PTHR46482">
    <property type="entry name" value="5'-ADENYLYLSULFATE REDUCTASE 3, CHLOROPLASTIC"/>
    <property type="match status" value="1"/>
</dbReference>
<evidence type="ECO:0000256" key="4">
    <source>
        <dbReference type="ARBA" id="ARBA00023002"/>
    </source>
</evidence>
<evidence type="ECO:0000256" key="8">
    <source>
        <dbReference type="ARBA" id="ARBA00024327"/>
    </source>
</evidence>
<comment type="cofactor">
    <cofactor evidence="14">
        <name>[4Fe-4S] cluster</name>
        <dbReference type="ChEBI" id="CHEBI:49883"/>
    </cofactor>
    <text evidence="14">Binds 1 [4Fe-4S] cluster per subunit.</text>
</comment>
<evidence type="ECO:0000256" key="11">
    <source>
        <dbReference type="ARBA" id="ARBA00030894"/>
    </source>
</evidence>
<comment type="pathway">
    <text evidence="8 14">Sulfur metabolism; hydrogen sulfide biosynthesis; sulfite from sulfate.</text>
</comment>
<dbReference type="Pfam" id="PF01507">
    <property type="entry name" value="PAPS_reduct"/>
    <property type="match status" value="1"/>
</dbReference>
<dbReference type="CDD" id="cd23945">
    <property type="entry name" value="PAPS_reductase"/>
    <property type="match status" value="1"/>
</dbReference>
<feature type="binding site" evidence="14">
    <location>
        <position position="201"/>
    </location>
    <ligand>
        <name>[4Fe-4S] cluster</name>
        <dbReference type="ChEBI" id="CHEBI:49883"/>
    </ligand>
</feature>
<sequence length="231" mass="26058">MNNSLPYIAKDAKPAEILRAGIEAADGPVSLACSFSLEDVAIIHIAHEAGLELGVFAIDTGRLNEETYEVADALTERYRLKINWFFPRHEEVEALERAEGLFSFRESLDKRHACCAIRKVEPLSRALKGLAGWVTGMRREQSVTRGELAPIERDELNGGILKINPLINWSEDELIAYTEAHRLPKNRLYSQGYRSIGCAPCTRAVKPGEDVRAGRWWWESAENKECGLHRR</sequence>
<evidence type="ECO:0000256" key="6">
    <source>
        <dbReference type="ARBA" id="ARBA00023014"/>
    </source>
</evidence>
<dbReference type="PANTHER" id="PTHR46482:SF9">
    <property type="entry name" value="5'-ADENYLYLSULFATE REDUCTASE 1, CHLOROPLASTIC"/>
    <property type="match status" value="1"/>
</dbReference>
<evidence type="ECO:0000256" key="9">
    <source>
        <dbReference type="ARBA" id="ARBA00024386"/>
    </source>
</evidence>
<keyword evidence="17" id="KW-1185">Reference proteome</keyword>
<comment type="function">
    <text evidence="7 14">Catalyzes the formation of sulfite from adenosine 5'-phosphosulfate (APS) using thioredoxin as an electron donor.</text>
</comment>
<dbReference type="InterPro" id="IPR014729">
    <property type="entry name" value="Rossmann-like_a/b/a_fold"/>
</dbReference>
<dbReference type="Proteomes" id="UP000663651">
    <property type="component" value="Chromosome"/>
</dbReference>
<dbReference type="RefSeq" id="WP_207163120.1">
    <property type="nucleotide sequence ID" value="NZ_CP071382.1"/>
</dbReference>
<evidence type="ECO:0000313" key="16">
    <source>
        <dbReference type="EMBL" id="QSV45315.1"/>
    </source>
</evidence>
<proteinExistence type="inferred from homology"/>
<evidence type="ECO:0000256" key="1">
    <source>
        <dbReference type="ARBA" id="ARBA00009732"/>
    </source>
</evidence>
<feature type="domain" description="Phosphoadenosine phosphosulphate reductase" evidence="15">
    <location>
        <begin position="30"/>
        <end position="204"/>
    </location>
</feature>
<accession>A0ABX7Q2U8</accession>
<dbReference type="EMBL" id="CP071382">
    <property type="protein sequence ID" value="QSV45315.1"/>
    <property type="molecule type" value="Genomic_DNA"/>
</dbReference>
<feature type="binding site" evidence="14">
    <location>
        <position position="115"/>
    </location>
    <ligand>
        <name>[4Fe-4S] cluster</name>
        <dbReference type="ChEBI" id="CHEBI:49883"/>
    </ligand>
</feature>
<protein>
    <recommendedName>
        <fullName evidence="10 14">Adenosine 5'-phosphosulfate reductase</fullName>
        <shortName evidence="14">APS reductase</shortName>
        <ecNumber evidence="9 14">1.8.4.10</ecNumber>
    </recommendedName>
    <alternativeName>
        <fullName evidence="12 14">5'-adenylylsulfate reductase</fullName>
    </alternativeName>
    <alternativeName>
        <fullName evidence="11 14">Thioredoxin-dependent 5'-adenylylsulfate reductase</fullName>
    </alternativeName>
</protein>
<evidence type="ECO:0000256" key="2">
    <source>
        <dbReference type="ARBA" id="ARBA00022490"/>
    </source>
</evidence>
<comment type="subcellular location">
    <subcellularLocation>
        <location evidence="14">Cytoplasm</location>
    </subcellularLocation>
</comment>
<keyword evidence="6 14" id="KW-0411">Iron-sulfur</keyword>
<evidence type="ECO:0000256" key="3">
    <source>
        <dbReference type="ARBA" id="ARBA00022723"/>
    </source>
</evidence>
<dbReference type="HAMAP" id="MF_00063">
    <property type="entry name" value="CysH"/>
    <property type="match status" value="1"/>
</dbReference>
<evidence type="ECO:0000259" key="15">
    <source>
        <dbReference type="Pfam" id="PF01507"/>
    </source>
</evidence>
<dbReference type="InterPro" id="IPR002500">
    <property type="entry name" value="PAPS_reduct_dom"/>
</dbReference>
<evidence type="ECO:0000256" key="14">
    <source>
        <dbReference type="HAMAP-Rule" id="MF_00063"/>
    </source>
</evidence>
<keyword evidence="3 14" id="KW-0479">Metal-binding</keyword>
<reference evidence="16 17" key="1">
    <citation type="submission" date="2021-03" db="EMBL/GenBank/DDBJ databases">
        <title>Geobacter metallireducens gen. nov. sp. nov., a microorganism capable of coupling the complete oxidation of organic compounds to the reduction of iron and other metals.</title>
        <authorList>
            <person name="Li Y."/>
        </authorList>
    </citation>
    <scope>NUCLEOTIDE SEQUENCE [LARGE SCALE GENOMIC DNA]</scope>
    <source>
        <strain evidence="16 17">Jerry-YX</strain>
    </source>
</reference>
<comment type="similarity">
    <text evidence="1 14">Belongs to the PAPS reductase family. CysH subfamily.</text>
</comment>
<comment type="catalytic activity">
    <reaction evidence="13 14">
        <text>[thioredoxin]-disulfide + sulfite + AMP + 2 H(+) = adenosine 5'-phosphosulfate + [thioredoxin]-dithiol</text>
        <dbReference type="Rhea" id="RHEA:21976"/>
        <dbReference type="Rhea" id="RHEA-COMP:10698"/>
        <dbReference type="Rhea" id="RHEA-COMP:10700"/>
        <dbReference type="ChEBI" id="CHEBI:15378"/>
        <dbReference type="ChEBI" id="CHEBI:17359"/>
        <dbReference type="ChEBI" id="CHEBI:29950"/>
        <dbReference type="ChEBI" id="CHEBI:50058"/>
        <dbReference type="ChEBI" id="CHEBI:58243"/>
        <dbReference type="ChEBI" id="CHEBI:456215"/>
        <dbReference type="EC" id="1.8.4.10"/>
    </reaction>
</comment>
<evidence type="ECO:0000256" key="13">
    <source>
        <dbReference type="ARBA" id="ARBA00048441"/>
    </source>
</evidence>
<keyword evidence="2 14" id="KW-0963">Cytoplasm</keyword>
<keyword evidence="5 14" id="KW-0408">Iron</keyword>
<organism evidence="16 17">
    <name type="scientific">Geobacter benzoatilyticus</name>
    <dbReference type="NCBI Taxonomy" id="2815309"/>
    <lineage>
        <taxon>Bacteria</taxon>
        <taxon>Pseudomonadati</taxon>
        <taxon>Thermodesulfobacteriota</taxon>
        <taxon>Desulfuromonadia</taxon>
        <taxon>Geobacterales</taxon>
        <taxon>Geobacteraceae</taxon>
        <taxon>Geobacter</taxon>
    </lineage>
</organism>
<evidence type="ECO:0000256" key="7">
    <source>
        <dbReference type="ARBA" id="ARBA00024298"/>
    </source>
</evidence>
<evidence type="ECO:0000256" key="5">
    <source>
        <dbReference type="ARBA" id="ARBA00023004"/>
    </source>
</evidence>
<dbReference type="NCBIfam" id="TIGR00434">
    <property type="entry name" value="cysH"/>
    <property type="match status" value="1"/>
</dbReference>
<dbReference type="PIRSF" id="PIRSF000857">
    <property type="entry name" value="PAPS_reductase"/>
    <property type="match status" value="1"/>
</dbReference>
<keyword evidence="4 14" id="KW-0560">Oxidoreductase</keyword>
<dbReference type="Gene3D" id="3.40.50.620">
    <property type="entry name" value="HUPs"/>
    <property type="match status" value="1"/>
</dbReference>
<evidence type="ECO:0000256" key="12">
    <source>
        <dbReference type="ARBA" id="ARBA00032041"/>
    </source>
</evidence>
<evidence type="ECO:0000313" key="17">
    <source>
        <dbReference type="Proteomes" id="UP000663651"/>
    </source>
</evidence>
<dbReference type="NCBIfam" id="NF002537">
    <property type="entry name" value="PRK02090.1"/>
    <property type="match status" value="1"/>
</dbReference>
<dbReference type="SUPFAM" id="SSF52402">
    <property type="entry name" value="Adenine nucleotide alpha hydrolases-like"/>
    <property type="match status" value="1"/>
</dbReference>
<dbReference type="EC" id="1.8.4.10" evidence="9 14"/>
<gene>
    <name evidence="14" type="primary">cysH</name>
    <name evidence="16" type="ORF">JZM60_14475</name>
</gene>
<dbReference type="NCBIfam" id="TIGR02055">
    <property type="entry name" value="APS_reductase"/>
    <property type="match status" value="1"/>
</dbReference>
<evidence type="ECO:0000256" key="10">
    <source>
        <dbReference type="ARBA" id="ARBA00029514"/>
    </source>
</evidence>
<dbReference type="InterPro" id="IPR004511">
    <property type="entry name" value="PAPS/APS_Rdtase"/>
</dbReference>
<feature type="binding site" evidence="14">
    <location>
        <position position="198"/>
    </location>
    <ligand>
        <name>[4Fe-4S] cluster</name>
        <dbReference type="ChEBI" id="CHEBI:49883"/>
    </ligand>
</feature>
<feature type="active site" description="Nucleophile; cysteine thiosulfonate intermediate" evidence="14">
    <location>
        <position position="226"/>
    </location>
</feature>
<dbReference type="InterPro" id="IPR011798">
    <property type="entry name" value="APS_reductase"/>
</dbReference>
<feature type="binding site" evidence="14">
    <location>
        <position position="114"/>
    </location>
    <ligand>
        <name>[4Fe-4S] cluster</name>
        <dbReference type="ChEBI" id="CHEBI:49883"/>
    </ligand>
</feature>